<evidence type="ECO:0000256" key="3">
    <source>
        <dbReference type="RuleBase" id="RU003707"/>
    </source>
</evidence>
<dbReference type="FunFam" id="1.10.12.10:FF:000001">
    <property type="entry name" value="Probable enoyl-CoA hydratase, mitochondrial"/>
    <property type="match status" value="1"/>
</dbReference>
<sequence length="264" mass="29144">MRDQYETLKLERVDENVLVVTLNRPHAGNSTNTQMGLDFLDLWTNLYIDQENIRCIVLTGAGEKIFAAGGDLKERNGMTPEQWKRQHNLFERARQALQQCPVPIVAAVNGAARGGGTETALSCDFVYAAEHATFALTEVKLGIIPGGMGTQNLPRAVGVRRAKEIVLTGEPFTAQEAHDWGMVNKVCVRERLMDEALAVARTIAGNAPLAVVQAKKSLTMATQVDMFNGYAFEIEAYNQLVGTQDRYEGVLAFNEKRKANFKGR</sequence>
<dbReference type="PANTHER" id="PTHR11941:SF54">
    <property type="entry name" value="ENOYL-COA HYDRATASE, MITOCHONDRIAL"/>
    <property type="match status" value="1"/>
</dbReference>
<organism evidence="4 5">
    <name type="scientific">Pseudorhizobium flavum</name>
    <dbReference type="NCBI Taxonomy" id="1335061"/>
    <lineage>
        <taxon>Bacteria</taxon>
        <taxon>Pseudomonadati</taxon>
        <taxon>Pseudomonadota</taxon>
        <taxon>Alphaproteobacteria</taxon>
        <taxon>Hyphomicrobiales</taxon>
        <taxon>Rhizobiaceae</taxon>
        <taxon>Rhizobium/Agrobacterium group</taxon>
        <taxon>Pseudorhizobium</taxon>
    </lineage>
</organism>
<dbReference type="PROSITE" id="PS00166">
    <property type="entry name" value="ENOYL_COA_HYDRATASE"/>
    <property type="match status" value="1"/>
</dbReference>
<dbReference type="InterPro" id="IPR014748">
    <property type="entry name" value="Enoyl-CoA_hydra_C"/>
</dbReference>
<evidence type="ECO:0000256" key="1">
    <source>
        <dbReference type="ARBA" id="ARBA00005254"/>
    </source>
</evidence>
<dbReference type="AlphaFoldDB" id="A0A7W9Z0S5"/>
<gene>
    <name evidence="4" type="ORF">HNQ75_003921</name>
</gene>
<dbReference type="FunFam" id="3.90.226.10:FF:000009">
    <property type="entry name" value="Carnitinyl-CoA dehydratase"/>
    <property type="match status" value="1"/>
</dbReference>
<reference evidence="4 5" key="1">
    <citation type="submission" date="2020-08" db="EMBL/GenBank/DDBJ databases">
        <title>Genomic Encyclopedia of Type Strains, Phase IV (KMG-IV): sequencing the most valuable type-strain genomes for metagenomic binning, comparative biology and taxonomic classification.</title>
        <authorList>
            <person name="Goeker M."/>
        </authorList>
    </citation>
    <scope>NUCLEOTIDE SEQUENCE [LARGE SCALE GENOMIC DNA]</scope>
    <source>
        <strain evidence="4 5">DSM 102134</strain>
    </source>
</reference>
<dbReference type="PANTHER" id="PTHR11941">
    <property type="entry name" value="ENOYL-COA HYDRATASE-RELATED"/>
    <property type="match status" value="1"/>
</dbReference>
<evidence type="ECO:0000256" key="2">
    <source>
        <dbReference type="ARBA" id="ARBA00023239"/>
    </source>
</evidence>
<dbReference type="InterPro" id="IPR018376">
    <property type="entry name" value="Enoyl-CoA_hyd/isom_CS"/>
</dbReference>
<dbReference type="CDD" id="cd06558">
    <property type="entry name" value="crotonase-like"/>
    <property type="match status" value="1"/>
</dbReference>
<keyword evidence="2" id="KW-0456">Lyase</keyword>
<keyword evidence="5" id="KW-1185">Reference proteome</keyword>
<dbReference type="Gene3D" id="3.90.226.10">
    <property type="entry name" value="2-enoyl-CoA Hydratase, Chain A, domain 1"/>
    <property type="match status" value="1"/>
</dbReference>
<comment type="caution">
    <text evidence="4">The sequence shown here is derived from an EMBL/GenBank/DDBJ whole genome shotgun (WGS) entry which is preliminary data.</text>
</comment>
<protein>
    <submittedName>
        <fullName evidence="4">Enoyl-CoA hydratase/carnithine racemase</fullName>
    </submittedName>
</protein>
<dbReference type="InterPro" id="IPR029045">
    <property type="entry name" value="ClpP/crotonase-like_dom_sf"/>
</dbReference>
<dbReference type="Proteomes" id="UP000535501">
    <property type="component" value="Unassembled WGS sequence"/>
</dbReference>
<proteinExistence type="inferred from homology"/>
<dbReference type="GO" id="GO:0006635">
    <property type="term" value="P:fatty acid beta-oxidation"/>
    <property type="evidence" value="ECO:0007669"/>
    <property type="project" value="TreeGrafter"/>
</dbReference>
<evidence type="ECO:0000313" key="5">
    <source>
        <dbReference type="Proteomes" id="UP000535501"/>
    </source>
</evidence>
<dbReference type="Gene3D" id="1.10.12.10">
    <property type="entry name" value="Lyase 2-enoyl-coa Hydratase, Chain A, domain 2"/>
    <property type="match status" value="1"/>
</dbReference>
<dbReference type="InterPro" id="IPR001753">
    <property type="entry name" value="Enoyl-CoA_hydra/iso"/>
</dbReference>
<name>A0A7W9Z0S5_9HYPH</name>
<dbReference type="SUPFAM" id="SSF52096">
    <property type="entry name" value="ClpP/crotonase"/>
    <property type="match status" value="1"/>
</dbReference>
<dbReference type="EMBL" id="JACHEJ010000015">
    <property type="protein sequence ID" value="MBB6181933.1"/>
    <property type="molecule type" value="Genomic_DNA"/>
</dbReference>
<comment type="similarity">
    <text evidence="1 3">Belongs to the enoyl-CoA hydratase/isomerase family.</text>
</comment>
<evidence type="ECO:0000313" key="4">
    <source>
        <dbReference type="EMBL" id="MBB6181933.1"/>
    </source>
</evidence>
<dbReference type="GO" id="GO:0016836">
    <property type="term" value="F:hydro-lyase activity"/>
    <property type="evidence" value="ECO:0007669"/>
    <property type="project" value="UniProtKB-ARBA"/>
</dbReference>
<accession>A0A7W9Z0S5</accession>
<dbReference type="RefSeq" id="WP_077548663.1">
    <property type="nucleotide sequence ID" value="NZ_JACHEJ010000015.1"/>
</dbReference>
<dbReference type="Pfam" id="PF00378">
    <property type="entry name" value="ECH_1"/>
    <property type="match status" value="1"/>
</dbReference>